<organism evidence="2 3">
    <name type="scientific">Candidatus Thiodictyon syntrophicum</name>
    <dbReference type="NCBI Taxonomy" id="1166950"/>
    <lineage>
        <taxon>Bacteria</taxon>
        <taxon>Pseudomonadati</taxon>
        <taxon>Pseudomonadota</taxon>
        <taxon>Gammaproteobacteria</taxon>
        <taxon>Chromatiales</taxon>
        <taxon>Chromatiaceae</taxon>
        <taxon>Thiodictyon</taxon>
    </lineage>
</organism>
<sequence length="246" mass="26419">MANFQTHLNVGIFVSGGAVLALKGFDLVPPGQALVLLGLGVTGAVLPDIDADISAPGRTFFGVLGAALAFGWTLPLVGHYRPLDLAVVWFGLFLGVRFLLFETFARFTVHRGIWHSWLAVAFATLATVTISHRLLDQAPRAAWVAGLMVGLGYLTHLCLDEIYSVDLFNARVKRSFGTALKPFSLADPASSLAMAAAVGVLAWLAPPLDFAQLPTRAEWVAWMHQGLAQLGAWSDLGVATVRTWLQ</sequence>
<evidence type="ECO:0000313" key="3">
    <source>
        <dbReference type="Proteomes" id="UP000232638"/>
    </source>
</evidence>
<feature type="transmembrane region" description="Helical" evidence="1">
    <location>
        <begin position="117"/>
        <end position="135"/>
    </location>
</feature>
<dbReference type="Pfam" id="PF04307">
    <property type="entry name" value="YdjM"/>
    <property type="match status" value="1"/>
</dbReference>
<dbReference type="InterPro" id="IPR007404">
    <property type="entry name" value="YdjM-like"/>
</dbReference>
<protein>
    <submittedName>
        <fullName evidence="2">Metal-dependent hydrolase</fullName>
    </submittedName>
</protein>
<dbReference type="OrthoDB" id="5295350at2"/>
<proteinExistence type="predicted"/>
<keyword evidence="1" id="KW-1133">Transmembrane helix</keyword>
<accession>A0A2K8U7D0</accession>
<dbReference type="AlphaFoldDB" id="A0A2K8U7D0"/>
<dbReference type="EMBL" id="CP020370">
    <property type="protein sequence ID" value="AUB80971.1"/>
    <property type="molecule type" value="Genomic_DNA"/>
</dbReference>
<dbReference type="GO" id="GO:0016787">
    <property type="term" value="F:hydrolase activity"/>
    <property type="evidence" value="ECO:0007669"/>
    <property type="project" value="UniProtKB-KW"/>
</dbReference>
<dbReference type="Proteomes" id="UP000232638">
    <property type="component" value="Chromosome"/>
</dbReference>
<keyword evidence="1" id="KW-0812">Transmembrane</keyword>
<keyword evidence="3" id="KW-1185">Reference proteome</keyword>
<dbReference type="RefSeq" id="WP_100918752.1">
    <property type="nucleotide sequence ID" value="NZ_CP020370.1"/>
</dbReference>
<gene>
    <name evidence="2" type="ORF">THSYN_08430</name>
</gene>
<dbReference type="KEGG" id="tsy:THSYN_08430"/>
<feature type="transmembrane region" description="Helical" evidence="1">
    <location>
        <begin position="141"/>
        <end position="163"/>
    </location>
</feature>
<feature type="transmembrane region" description="Helical" evidence="1">
    <location>
        <begin position="86"/>
        <end position="105"/>
    </location>
</feature>
<feature type="transmembrane region" description="Helical" evidence="1">
    <location>
        <begin position="7"/>
        <end position="25"/>
    </location>
</feature>
<evidence type="ECO:0000313" key="2">
    <source>
        <dbReference type="EMBL" id="AUB80971.1"/>
    </source>
</evidence>
<feature type="transmembrane region" description="Helical" evidence="1">
    <location>
        <begin position="184"/>
        <end position="205"/>
    </location>
</feature>
<evidence type="ECO:0000256" key="1">
    <source>
        <dbReference type="SAM" id="Phobius"/>
    </source>
</evidence>
<keyword evidence="2" id="KW-0378">Hydrolase</keyword>
<feature type="transmembrane region" description="Helical" evidence="1">
    <location>
        <begin position="61"/>
        <end position="80"/>
    </location>
</feature>
<keyword evidence="1" id="KW-0472">Membrane</keyword>
<name>A0A2K8U7D0_9GAMM</name>
<reference evidence="2 3" key="1">
    <citation type="submission" date="2017-03" db="EMBL/GenBank/DDBJ databases">
        <title>Complete genome sequence of Candidatus 'Thiodictyon syntrophicum' sp. nov. strain Cad16T, a photolithoautotroph purple sulfur bacterium isolated from an alpine meromictic lake.</title>
        <authorList>
            <person name="Luedin S.M."/>
            <person name="Pothier J.F."/>
            <person name="Danza F."/>
            <person name="Storelli N."/>
            <person name="Wittwer M."/>
            <person name="Tonolla M."/>
        </authorList>
    </citation>
    <scope>NUCLEOTIDE SEQUENCE [LARGE SCALE GENOMIC DNA]</scope>
    <source>
        <strain evidence="2 3">Cad16T</strain>
    </source>
</reference>